<dbReference type="EMBL" id="BMKC01000001">
    <property type="protein sequence ID" value="GGA70257.1"/>
    <property type="molecule type" value="Genomic_DNA"/>
</dbReference>
<dbReference type="PIRSF" id="PIRSF016789">
    <property type="entry name" value="DUF454"/>
    <property type="match status" value="1"/>
</dbReference>
<evidence type="ECO:0000313" key="3">
    <source>
        <dbReference type="EMBL" id="GGA70257.1"/>
    </source>
</evidence>
<keyword evidence="2" id="KW-0812">Transmembrane</keyword>
<protein>
    <recommendedName>
        <fullName evidence="1">Inner membrane protein</fullName>
    </recommendedName>
</protein>
<keyword evidence="4" id="KW-1185">Reference proteome</keyword>
<gene>
    <name evidence="3" type="ORF">GCM10011521_05480</name>
</gene>
<evidence type="ECO:0000313" key="4">
    <source>
        <dbReference type="Proteomes" id="UP000623419"/>
    </source>
</evidence>
<dbReference type="InterPro" id="IPR007401">
    <property type="entry name" value="DUF454"/>
</dbReference>
<sequence>MSPLHHARRWLWLLLAYVALGLGIVGIFLPGLPTTPFVLLAAFAAARGSKRLHARLLAHRTFGPMIREWQATGAVNRRAKTWAIGMMAASSAIMFATAPKWWMAGIGTGIMAVVGLWLWLRPEPPAG</sequence>
<organism evidence="3 4">
    <name type="scientific">Arenimonas soli</name>
    <dbReference type="NCBI Taxonomy" id="2269504"/>
    <lineage>
        <taxon>Bacteria</taxon>
        <taxon>Pseudomonadati</taxon>
        <taxon>Pseudomonadota</taxon>
        <taxon>Gammaproteobacteria</taxon>
        <taxon>Lysobacterales</taxon>
        <taxon>Lysobacteraceae</taxon>
        <taxon>Arenimonas</taxon>
    </lineage>
</organism>
<dbReference type="Proteomes" id="UP000623419">
    <property type="component" value="Unassembled WGS sequence"/>
</dbReference>
<dbReference type="PANTHER" id="PTHR35813:SF1">
    <property type="entry name" value="INNER MEMBRANE PROTEIN YBAN"/>
    <property type="match status" value="1"/>
</dbReference>
<dbReference type="Pfam" id="PF04304">
    <property type="entry name" value="DUF454"/>
    <property type="match status" value="1"/>
</dbReference>
<name>A0ABQ1HBY9_9GAMM</name>
<feature type="transmembrane region" description="Helical" evidence="2">
    <location>
        <begin position="12"/>
        <end position="31"/>
    </location>
</feature>
<reference evidence="4" key="1">
    <citation type="journal article" date="2019" name="Int. J. Syst. Evol. Microbiol.">
        <title>The Global Catalogue of Microorganisms (GCM) 10K type strain sequencing project: providing services to taxonomists for standard genome sequencing and annotation.</title>
        <authorList>
            <consortium name="The Broad Institute Genomics Platform"/>
            <consortium name="The Broad Institute Genome Sequencing Center for Infectious Disease"/>
            <person name="Wu L."/>
            <person name="Ma J."/>
        </authorList>
    </citation>
    <scope>NUCLEOTIDE SEQUENCE [LARGE SCALE GENOMIC DNA]</scope>
    <source>
        <strain evidence="4">CGMCC 1.15905</strain>
    </source>
</reference>
<dbReference type="RefSeq" id="WP_188661033.1">
    <property type="nucleotide sequence ID" value="NZ_BMKC01000001.1"/>
</dbReference>
<dbReference type="PANTHER" id="PTHR35813">
    <property type="entry name" value="INNER MEMBRANE PROTEIN YBAN"/>
    <property type="match status" value="1"/>
</dbReference>
<accession>A0ABQ1HBY9</accession>
<keyword evidence="1" id="KW-0997">Cell inner membrane</keyword>
<keyword evidence="1" id="KW-1003">Cell membrane</keyword>
<feature type="transmembrane region" description="Helical" evidence="2">
    <location>
        <begin position="102"/>
        <end position="120"/>
    </location>
</feature>
<proteinExistence type="predicted"/>
<evidence type="ECO:0000256" key="2">
    <source>
        <dbReference type="SAM" id="Phobius"/>
    </source>
</evidence>
<keyword evidence="1 2" id="KW-0472">Membrane</keyword>
<comment type="caution">
    <text evidence="3">The sequence shown here is derived from an EMBL/GenBank/DDBJ whole genome shotgun (WGS) entry which is preliminary data.</text>
</comment>
<comment type="subcellular location">
    <subcellularLocation>
        <location evidence="1">Cell inner membrane</location>
        <topology evidence="1">Multi-pass membrane protein</topology>
    </subcellularLocation>
</comment>
<keyword evidence="2" id="KW-1133">Transmembrane helix</keyword>
<evidence type="ECO:0000256" key="1">
    <source>
        <dbReference type="PIRNR" id="PIRNR016789"/>
    </source>
</evidence>